<keyword evidence="3" id="KW-1185">Reference proteome</keyword>
<evidence type="ECO:0000256" key="1">
    <source>
        <dbReference type="SAM" id="SignalP"/>
    </source>
</evidence>
<protein>
    <submittedName>
        <fullName evidence="2">Uncharacterized protein</fullName>
    </submittedName>
</protein>
<dbReference type="InterPro" id="IPR007511">
    <property type="entry name" value="DUF501"/>
</dbReference>
<accession>A0ABD3QGI2</accession>
<feature type="chain" id="PRO_5044873260" evidence="1">
    <location>
        <begin position="18"/>
        <end position="371"/>
    </location>
</feature>
<dbReference type="Pfam" id="PF04417">
    <property type="entry name" value="DUF501"/>
    <property type="match status" value="1"/>
</dbReference>
<name>A0ABD3QGI2_9STRA</name>
<comment type="caution">
    <text evidence="2">The sequence shown here is derived from an EMBL/GenBank/DDBJ whole genome shotgun (WGS) entry which is preliminary data.</text>
</comment>
<gene>
    <name evidence="2" type="ORF">HJC23_004639</name>
</gene>
<dbReference type="Proteomes" id="UP001516023">
    <property type="component" value="Unassembled WGS sequence"/>
</dbReference>
<reference evidence="2 3" key="1">
    <citation type="journal article" date="2020" name="G3 (Bethesda)">
        <title>Improved Reference Genome for Cyclotella cryptica CCMP332, a Model for Cell Wall Morphogenesis, Salinity Adaptation, and Lipid Production in Diatoms (Bacillariophyta).</title>
        <authorList>
            <person name="Roberts W.R."/>
            <person name="Downey K.M."/>
            <person name="Ruck E.C."/>
            <person name="Traller J.C."/>
            <person name="Alverson A.J."/>
        </authorList>
    </citation>
    <scope>NUCLEOTIDE SEQUENCE [LARGE SCALE GENOMIC DNA]</scope>
    <source>
        <strain evidence="2 3">CCMP332</strain>
    </source>
</reference>
<evidence type="ECO:0000313" key="2">
    <source>
        <dbReference type="EMBL" id="KAL3798851.1"/>
    </source>
</evidence>
<evidence type="ECO:0000313" key="3">
    <source>
        <dbReference type="Proteomes" id="UP001516023"/>
    </source>
</evidence>
<dbReference type="AlphaFoldDB" id="A0ABD3QGI2"/>
<keyword evidence="1" id="KW-0732">Signal</keyword>
<sequence>MMLLLALLVSVQLTCRALTATSGIPHSNSLQHGVQGVAFRSGMPSLWSSRRIAQNDRRTCHPSRPRIGEQTIFTHMTLSDHVSHNSLTTSSDARTSPRSLNSTTTIANTTFRIPTATHLTTISSYQIQHPLTSDQTFCISSHLCRHSHPQSFGFHPAGSKLSSGLFRLSCPLLVQAIDEWENRGGVREMNDWLLHKDIRTRNNTSEEYNVDWKKTAYRDANEMQRKIRQELLVGPEDRARLVDKLGEYNAQRFMESGVAGMPPQGMDVKCIHAHVADHLCRVSSNTSTSDSASALDDILYGDSGNLIGRRALQILHQKGISILGNDECCQQCNGSEGWEYVPRKNRRGLKSTRMRRKELRNENVAPLDGAS</sequence>
<dbReference type="EMBL" id="JABMIG020000043">
    <property type="protein sequence ID" value="KAL3798851.1"/>
    <property type="molecule type" value="Genomic_DNA"/>
</dbReference>
<feature type="signal peptide" evidence="1">
    <location>
        <begin position="1"/>
        <end position="17"/>
    </location>
</feature>
<proteinExistence type="predicted"/>
<organism evidence="2 3">
    <name type="scientific">Cyclotella cryptica</name>
    <dbReference type="NCBI Taxonomy" id="29204"/>
    <lineage>
        <taxon>Eukaryota</taxon>
        <taxon>Sar</taxon>
        <taxon>Stramenopiles</taxon>
        <taxon>Ochrophyta</taxon>
        <taxon>Bacillariophyta</taxon>
        <taxon>Coscinodiscophyceae</taxon>
        <taxon>Thalassiosirophycidae</taxon>
        <taxon>Stephanodiscales</taxon>
        <taxon>Stephanodiscaceae</taxon>
        <taxon>Cyclotella</taxon>
    </lineage>
</organism>